<evidence type="ECO:0000313" key="2">
    <source>
        <dbReference type="Proteomes" id="UP001159659"/>
    </source>
</evidence>
<comment type="caution">
    <text evidence="1">The sequence shown here is derived from an EMBL/GenBank/DDBJ whole genome shotgun (WGS) entry which is preliminary data.</text>
</comment>
<name>A0AAV0UR96_9STRA</name>
<accession>A0AAV0UR96</accession>
<protein>
    <submittedName>
        <fullName evidence="1">Uncharacterized protein</fullName>
    </submittedName>
</protein>
<gene>
    <name evidence="1" type="ORF">PFR002_LOCUS8968</name>
</gene>
<dbReference type="Proteomes" id="UP001159659">
    <property type="component" value="Unassembled WGS sequence"/>
</dbReference>
<proteinExistence type="predicted"/>
<reference evidence="1" key="1">
    <citation type="submission" date="2022-12" db="EMBL/GenBank/DDBJ databases">
        <authorList>
            <person name="Webb A."/>
        </authorList>
    </citation>
    <scope>NUCLEOTIDE SEQUENCE</scope>
    <source>
        <strain evidence="1">Pf2</strain>
    </source>
</reference>
<organism evidence="1 2">
    <name type="scientific">Peronospora farinosa</name>
    <dbReference type="NCBI Taxonomy" id="134698"/>
    <lineage>
        <taxon>Eukaryota</taxon>
        <taxon>Sar</taxon>
        <taxon>Stramenopiles</taxon>
        <taxon>Oomycota</taxon>
        <taxon>Peronosporomycetes</taxon>
        <taxon>Peronosporales</taxon>
        <taxon>Peronosporaceae</taxon>
        <taxon>Peronospora</taxon>
    </lineage>
</organism>
<evidence type="ECO:0000313" key="1">
    <source>
        <dbReference type="EMBL" id="CAI5739447.1"/>
    </source>
</evidence>
<dbReference type="AlphaFoldDB" id="A0AAV0UR96"/>
<sequence>MIGKTLRKRRWCELRKHKWSDSEALSTVNEVADSYFKAEHCELSTTSDLPSVSALRLVCRHEEEKEADGGDGDDDESFDIASTKEVDGQTHAATKDGILALLAAAARNDSIRKLCVTLARGWLALNIIMALESIQDEDRYFHPSRYVLARIVCLLSTFYSTLEHSGSTCDSVLAFVDAVRAHRGEEQLQGPSVTAARALKKRAPRFSTNGGL</sequence>
<dbReference type="EMBL" id="CANTFK010000990">
    <property type="protein sequence ID" value="CAI5739447.1"/>
    <property type="molecule type" value="Genomic_DNA"/>
</dbReference>